<dbReference type="SMART" id="SM00292">
    <property type="entry name" value="BRCT"/>
    <property type="match status" value="2"/>
</dbReference>
<dbReference type="InterPro" id="IPR029710">
    <property type="entry name" value="LIG4"/>
</dbReference>
<dbReference type="GO" id="GO:0006310">
    <property type="term" value="P:DNA recombination"/>
    <property type="evidence" value="ECO:0007669"/>
    <property type="project" value="UniProtKB-KW"/>
</dbReference>
<feature type="region of interest" description="Disordered" evidence="2">
    <location>
        <begin position="523"/>
        <end position="556"/>
    </location>
</feature>
<keyword evidence="1" id="KW-0233">DNA recombination</keyword>
<dbReference type="PANTHER" id="PTHR45997:SF1">
    <property type="entry name" value="DNA LIGASE 4"/>
    <property type="match status" value="1"/>
</dbReference>
<evidence type="ECO:0000256" key="2">
    <source>
        <dbReference type="SAM" id="MobiDB-lite"/>
    </source>
</evidence>
<dbReference type="GO" id="GO:0006297">
    <property type="term" value="P:nucleotide-excision repair, DNA gap filling"/>
    <property type="evidence" value="ECO:0007669"/>
    <property type="project" value="TreeGrafter"/>
</dbReference>
<dbReference type="InterPro" id="IPR001357">
    <property type="entry name" value="BRCT_dom"/>
</dbReference>
<feature type="region of interest" description="Disordered" evidence="2">
    <location>
        <begin position="329"/>
        <end position="435"/>
    </location>
</feature>
<dbReference type="GO" id="GO:0003677">
    <property type="term" value="F:DNA binding"/>
    <property type="evidence" value="ECO:0007669"/>
    <property type="project" value="InterPro"/>
</dbReference>
<evidence type="ECO:0000313" key="4">
    <source>
        <dbReference type="EMBL" id="KAF6155627.1"/>
    </source>
</evidence>
<dbReference type="Pfam" id="PF16589">
    <property type="entry name" value="BRCT_2"/>
    <property type="match status" value="1"/>
</dbReference>
<dbReference type="GO" id="GO:0006303">
    <property type="term" value="P:double-strand break repair via nonhomologous end joining"/>
    <property type="evidence" value="ECO:0007669"/>
    <property type="project" value="TreeGrafter"/>
</dbReference>
<sequence length="573" mass="64876">MLYALLGLVHSSNGNTQNGTDYGGLQDNKPKRKSTIKGDKKSVSAVPSHFIQTDVSGVKEATFIFANMMFYFINVPPTYSIDSFHKMVAENGGTFSMNLNDSVTHCIAAERKGIKYQAAKLRGDIIHYSWILDCCSQKRILHLQPKYFIFLAESSQNKLQAEIDEFSDSYYWDLDLTDIKQLFNNIDISEDLKSIDYYKQKFCPEKKWSLFHGYRIYFYSMDSTNVDWEVILDLAKRRLKFEVSMRGGEVSNNLLDATHCVVLSTPSSDVDFDAILKSFPTSERHILHSKRLHVVGYQWLENSLEKNQKLPEGEYSLRSIVLEESNIEQSEHHYEAPSSLEKAESKYLSSSPAKNWKQRRGRIVVEEDQKISVSPARGGKRKRGCPARPTNTNRGRARARRGNKPPKLDENDSENSASTDNTPHQKGVELNEETQGVYEPVEKEKEGLRGLESHGNIIVNDTQDSEMVESSSNVQETEGEEQKQSADKLEVMVDPLQAMLLDMIPALGTKKAETGKSIIEYEKPQTNPDTELGRNTSKSIVQEELPPINPGAGPVKKKKVSYKDVAGQLLRDW</sequence>
<accession>A0A7J7MLB1</accession>
<dbReference type="CDD" id="cd17722">
    <property type="entry name" value="BRCT_DNA_ligase_IV_rpt1"/>
    <property type="match status" value="1"/>
</dbReference>
<dbReference type="GO" id="GO:0003910">
    <property type="term" value="F:DNA ligase (ATP) activity"/>
    <property type="evidence" value="ECO:0007669"/>
    <property type="project" value="InterPro"/>
</dbReference>
<name>A0A7J7MLB1_9MAGN</name>
<feature type="domain" description="BRCT" evidence="3">
    <location>
        <begin position="206"/>
        <end position="317"/>
    </location>
</feature>
<evidence type="ECO:0000256" key="1">
    <source>
        <dbReference type="ARBA" id="ARBA00023172"/>
    </source>
</evidence>
<dbReference type="SUPFAM" id="SSF52113">
    <property type="entry name" value="BRCT domain"/>
    <property type="match status" value="2"/>
</dbReference>
<reference evidence="4 5" key="1">
    <citation type="journal article" date="2020" name="IScience">
        <title>Genome Sequencing of the Endangered Kingdonia uniflora (Circaeasteraceae, Ranunculales) Reveals Potential Mechanisms of Evolutionary Specialization.</title>
        <authorList>
            <person name="Sun Y."/>
            <person name="Deng T."/>
            <person name="Zhang A."/>
            <person name="Moore M.J."/>
            <person name="Landis J.B."/>
            <person name="Lin N."/>
            <person name="Zhang H."/>
            <person name="Zhang X."/>
            <person name="Huang J."/>
            <person name="Zhang X."/>
            <person name="Sun H."/>
            <person name="Wang H."/>
        </authorList>
    </citation>
    <scope>NUCLEOTIDE SEQUENCE [LARGE SCALE GENOMIC DNA]</scope>
    <source>
        <strain evidence="4">TB1705</strain>
        <tissue evidence="4">Leaf</tissue>
    </source>
</reference>
<proteinExistence type="predicted"/>
<feature type="region of interest" description="Disordered" evidence="2">
    <location>
        <begin position="461"/>
        <end position="486"/>
    </location>
</feature>
<protein>
    <recommendedName>
        <fullName evidence="3">BRCT domain-containing protein</fullName>
    </recommendedName>
</protein>
<dbReference type="PANTHER" id="PTHR45997">
    <property type="entry name" value="DNA LIGASE 4"/>
    <property type="match status" value="1"/>
</dbReference>
<dbReference type="InterPro" id="IPR036420">
    <property type="entry name" value="BRCT_dom_sf"/>
</dbReference>
<comment type="caution">
    <text evidence="4">The sequence shown here is derived from an EMBL/GenBank/DDBJ whole genome shotgun (WGS) entry which is preliminary data.</text>
</comment>
<feature type="compositionally biased region" description="Polar residues" evidence="2">
    <location>
        <begin position="524"/>
        <end position="540"/>
    </location>
</feature>
<evidence type="ECO:0000313" key="5">
    <source>
        <dbReference type="Proteomes" id="UP000541444"/>
    </source>
</evidence>
<dbReference type="FunFam" id="3.40.50.10190:FF:000072">
    <property type="entry name" value="DNA ligase"/>
    <property type="match status" value="1"/>
</dbReference>
<feature type="compositionally biased region" description="Polar residues" evidence="2">
    <location>
        <begin position="414"/>
        <end position="424"/>
    </location>
</feature>
<evidence type="ECO:0000259" key="3">
    <source>
        <dbReference type="PROSITE" id="PS50172"/>
    </source>
</evidence>
<feature type="compositionally biased region" description="Basic and acidic residues" evidence="2">
    <location>
        <begin position="329"/>
        <end position="345"/>
    </location>
</feature>
<dbReference type="Proteomes" id="UP000541444">
    <property type="component" value="Unassembled WGS sequence"/>
</dbReference>
<dbReference type="EMBL" id="JACGCM010001410">
    <property type="protein sequence ID" value="KAF6155627.1"/>
    <property type="molecule type" value="Genomic_DNA"/>
</dbReference>
<gene>
    <name evidence="4" type="ORF">GIB67_034722</name>
</gene>
<feature type="compositionally biased region" description="Basic residues" evidence="2">
    <location>
        <begin position="395"/>
        <end position="404"/>
    </location>
</feature>
<dbReference type="GO" id="GO:0032807">
    <property type="term" value="C:DNA ligase IV complex"/>
    <property type="evidence" value="ECO:0007669"/>
    <property type="project" value="TreeGrafter"/>
</dbReference>
<dbReference type="AlphaFoldDB" id="A0A7J7MLB1"/>
<feature type="domain" description="BRCT" evidence="3">
    <location>
        <begin position="60"/>
        <end position="148"/>
    </location>
</feature>
<organism evidence="4 5">
    <name type="scientific">Kingdonia uniflora</name>
    <dbReference type="NCBI Taxonomy" id="39325"/>
    <lineage>
        <taxon>Eukaryota</taxon>
        <taxon>Viridiplantae</taxon>
        <taxon>Streptophyta</taxon>
        <taxon>Embryophyta</taxon>
        <taxon>Tracheophyta</taxon>
        <taxon>Spermatophyta</taxon>
        <taxon>Magnoliopsida</taxon>
        <taxon>Ranunculales</taxon>
        <taxon>Circaeasteraceae</taxon>
        <taxon>Kingdonia</taxon>
    </lineage>
</organism>
<dbReference type="GO" id="GO:0005524">
    <property type="term" value="F:ATP binding"/>
    <property type="evidence" value="ECO:0007669"/>
    <property type="project" value="InterPro"/>
</dbReference>
<dbReference type="OrthoDB" id="151490at2759"/>
<keyword evidence="5" id="KW-1185">Reference proteome</keyword>
<feature type="region of interest" description="Disordered" evidence="2">
    <location>
        <begin position="17"/>
        <end position="40"/>
    </location>
</feature>
<dbReference type="PROSITE" id="PS50172">
    <property type="entry name" value="BRCT"/>
    <property type="match status" value="2"/>
</dbReference>
<dbReference type="Gene3D" id="3.40.50.10190">
    <property type="entry name" value="BRCT domain"/>
    <property type="match status" value="2"/>
</dbReference>